<protein>
    <recommendedName>
        <fullName evidence="2">Cilia- and flagella-associated protein 126</fullName>
    </recommendedName>
</protein>
<dbReference type="EMBL" id="LK028582">
    <property type="protein sequence ID" value="CDS20895.1"/>
    <property type="molecule type" value="Genomic_DNA"/>
</dbReference>
<comment type="similarity">
    <text evidence="1">Belongs to the Flattop family.</text>
</comment>
<gene>
    <name evidence="3" type="ORF">EgrG_000525700</name>
</gene>
<reference evidence="3 4" key="1">
    <citation type="journal article" date="2013" name="Nature">
        <title>The genomes of four tapeworm species reveal adaptations to parasitism.</title>
        <authorList>
            <person name="Tsai I.J."/>
            <person name="Zarowiecki M."/>
            <person name="Holroyd N."/>
            <person name="Garciarrubio A."/>
            <person name="Sanchez-Flores A."/>
            <person name="Brooks K.L."/>
            <person name="Tracey A."/>
            <person name="Bobes R.J."/>
            <person name="Fragoso G."/>
            <person name="Sciutto E."/>
            <person name="Aslett M."/>
            <person name="Beasley H."/>
            <person name="Bennett H.M."/>
            <person name="Cai J."/>
            <person name="Camicia F."/>
            <person name="Clark R."/>
            <person name="Cucher M."/>
            <person name="De Silva N."/>
            <person name="Day T.A."/>
            <person name="Deplazes P."/>
            <person name="Estrada K."/>
            <person name="Fernandez C."/>
            <person name="Holland P.W."/>
            <person name="Hou J."/>
            <person name="Hu S."/>
            <person name="Huckvale T."/>
            <person name="Hung S.S."/>
            <person name="Kamenetzky L."/>
            <person name="Keane J.A."/>
            <person name="Kiss F."/>
            <person name="Koziol U."/>
            <person name="Lambert O."/>
            <person name="Liu K."/>
            <person name="Luo X."/>
            <person name="Luo Y."/>
            <person name="Macchiaroli N."/>
            <person name="Nichol S."/>
            <person name="Paps J."/>
            <person name="Parkinson J."/>
            <person name="Pouchkina-Stantcheva N."/>
            <person name="Riddiford N."/>
            <person name="Rosenzvit M."/>
            <person name="Salinas G."/>
            <person name="Wasmuth J.D."/>
            <person name="Zamanian M."/>
            <person name="Zheng Y."/>
            <person name="Cai X."/>
            <person name="Soberon X."/>
            <person name="Olson P.D."/>
            <person name="Laclette J.P."/>
            <person name="Brehm K."/>
            <person name="Berriman M."/>
            <person name="Garciarrubio A."/>
            <person name="Bobes R.J."/>
            <person name="Fragoso G."/>
            <person name="Sanchez-Flores A."/>
            <person name="Estrada K."/>
            <person name="Cevallos M.A."/>
            <person name="Morett E."/>
            <person name="Gonzalez V."/>
            <person name="Portillo T."/>
            <person name="Ochoa-Leyva A."/>
            <person name="Jose M.V."/>
            <person name="Sciutto E."/>
            <person name="Landa A."/>
            <person name="Jimenez L."/>
            <person name="Valdes V."/>
            <person name="Carrero J.C."/>
            <person name="Larralde C."/>
            <person name="Morales-Montor J."/>
            <person name="Limon-Lason J."/>
            <person name="Soberon X."/>
            <person name="Laclette J.P."/>
        </authorList>
    </citation>
    <scope>NUCLEOTIDE SEQUENCE [LARGE SCALE GENOMIC DNA]</scope>
</reference>
<evidence type="ECO:0000313" key="3">
    <source>
        <dbReference type="EMBL" id="CDS20895.1"/>
    </source>
</evidence>
<dbReference type="WBParaSite" id="EgrG_000525700">
    <property type="protein sequence ID" value="EgrG_000525700"/>
    <property type="gene ID" value="EgrG_000525700"/>
</dbReference>
<evidence type="ECO:0000256" key="2">
    <source>
        <dbReference type="ARBA" id="ARBA00033306"/>
    </source>
</evidence>
<reference evidence="3" key="2">
    <citation type="submission" date="2014-06" db="EMBL/GenBank/DDBJ databases">
        <authorList>
            <person name="Aslett M."/>
        </authorList>
    </citation>
    <scope>NUCLEOTIDE SEQUENCE</scope>
</reference>
<dbReference type="Proteomes" id="UP000492820">
    <property type="component" value="Unassembled WGS sequence"/>
</dbReference>
<organism evidence="3">
    <name type="scientific">Echinococcus granulosus</name>
    <name type="common">Hydatid tapeworm</name>
    <dbReference type="NCBI Taxonomy" id="6210"/>
    <lineage>
        <taxon>Eukaryota</taxon>
        <taxon>Metazoa</taxon>
        <taxon>Spiralia</taxon>
        <taxon>Lophotrochozoa</taxon>
        <taxon>Platyhelminthes</taxon>
        <taxon>Cestoda</taxon>
        <taxon>Eucestoda</taxon>
        <taxon>Cyclophyllidea</taxon>
        <taxon>Taeniidae</taxon>
        <taxon>Echinococcus</taxon>
        <taxon>Echinococcus granulosus group</taxon>
    </lineage>
</organism>
<dbReference type="PANTHER" id="PTHR34639">
    <property type="entry name" value="PROTEIN FLATTOP"/>
    <property type="match status" value="1"/>
</dbReference>
<dbReference type="Pfam" id="PF22611">
    <property type="entry name" value="CFAP126"/>
    <property type="match status" value="1"/>
</dbReference>
<dbReference type="PANTHER" id="PTHR34639:SF1">
    <property type="entry name" value="PROTEIN FLATTOP"/>
    <property type="match status" value="1"/>
</dbReference>
<dbReference type="GO" id="GO:0044782">
    <property type="term" value="P:cilium organization"/>
    <property type="evidence" value="ECO:0007669"/>
    <property type="project" value="TreeGrafter"/>
</dbReference>
<sequence>MSKNYCAEQFEDAFTPKLSNYYGPTKRLPDHPRWRKVPTRIIANDRGHLAEAQDCVPGRNPFGHYHGIWDEPCHHPGNHCENTISRSAAGIAYLKIQKELYAARVKELQSKHDFISEREKKWMS</sequence>
<evidence type="ECO:0000256" key="1">
    <source>
        <dbReference type="ARBA" id="ARBA00009887"/>
    </source>
</evidence>
<accession>A0A068WMA6</accession>
<dbReference type="GO" id="GO:0036064">
    <property type="term" value="C:ciliary basal body"/>
    <property type="evidence" value="ECO:0007669"/>
    <property type="project" value="TreeGrafter"/>
</dbReference>
<dbReference type="InterPro" id="IPR038797">
    <property type="entry name" value="Fltp"/>
</dbReference>
<reference evidence="5" key="3">
    <citation type="submission" date="2020-10" db="UniProtKB">
        <authorList>
            <consortium name="WormBaseParasite"/>
        </authorList>
    </citation>
    <scope>IDENTIFICATION</scope>
</reference>
<evidence type="ECO:0000313" key="5">
    <source>
        <dbReference type="WBParaSite" id="EgrG_000525700"/>
    </source>
</evidence>
<dbReference type="AlphaFoldDB" id="A0A068WMA6"/>
<evidence type="ECO:0000313" key="4">
    <source>
        <dbReference type="Proteomes" id="UP000492820"/>
    </source>
</evidence>
<name>A0A068WMA6_ECHGR</name>
<dbReference type="CDD" id="cd23705">
    <property type="entry name" value="Flattop"/>
    <property type="match status" value="1"/>
</dbReference>
<proteinExistence type="inferred from homology"/>